<dbReference type="OrthoDB" id="527209at2759"/>
<accession>A0A433TZN4</accession>
<dbReference type="STRING" id="188477.A0A433TZN4"/>
<dbReference type="EMBL" id="RQTK01000124">
    <property type="protein sequence ID" value="RUS86938.1"/>
    <property type="molecule type" value="Genomic_DNA"/>
</dbReference>
<reference evidence="2 3" key="1">
    <citation type="submission" date="2019-01" db="EMBL/GenBank/DDBJ databases">
        <title>A draft genome assembly of the solar-powered sea slug Elysia chlorotica.</title>
        <authorList>
            <person name="Cai H."/>
            <person name="Li Q."/>
            <person name="Fang X."/>
            <person name="Li J."/>
            <person name="Curtis N.E."/>
            <person name="Altenburger A."/>
            <person name="Shibata T."/>
            <person name="Feng M."/>
            <person name="Maeda T."/>
            <person name="Schwartz J.A."/>
            <person name="Shigenobu S."/>
            <person name="Lundholm N."/>
            <person name="Nishiyama T."/>
            <person name="Yang H."/>
            <person name="Hasebe M."/>
            <person name="Li S."/>
            <person name="Pierce S.K."/>
            <person name="Wang J."/>
        </authorList>
    </citation>
    <scope>NUCLEOTIDE SEQUENCE [LARGE SCALE GENOMIC DNA]</scope>
    <source>
        <strain evidence="2">EC2010</strain>
        <tissue evidence="2">Whole organism of an adult</tissue>
    </source>
</reference>
<name>A0A433TZN4_ELYCH</name>
<proteinExistence type="predicted"/>
<protein>
    <submittedName>
        <fullName evidence="2">Uncharacterized protein</fullName>
    </submittedName>
</protein>
<organism evidence="2 3">
    <name type="scientific">Elysia chlorotica</name>
    <name type="common">Eastern emerald elysia</name>
    <name type="synonym">Sea slug</name>
    <dbReference type="NCBI Taxonomy" id="188477"/>
    <lineage>
        <taxon>Eukaryota</taxon>
        <taxon>Metazoa</taxon>
        <taxon>Spiralia</taxon>
        <taxon>Lophotrochozoa</taxon>
        <taxon>Mollusca</taxon>
        <taxon>Gastropoda</taxon>
        <taxon>Heterobranchia</taxon>
        <taxon>Euthyneura</taxon>
        <taxon>Panpulmonata</taxon>
        <taxon>Sacoglossa</taxon>
        <taxon>Placobranchoidea</taxon>
        <taxon>Plakobranchidae</taxon>
        <taxon>Elysia</taxon>
    </lineage>
</organism>
<evidence type="ECO:0000256" key="1">
    <source>
        <dbReference type="SAM" id="MobiDB-lite"/>
    </source>
</evidence>
<dbReference type="Proteomes" id="UP000271974">
    <property type="component" value="Unassembled WGS sequence"/>
</dbReference>
<feature type="region of interest" description="Disordered" evidence="1">
    <location>
        <begin position="1"/>
        <end position="20"/>
    </location>
</feature>
<gene>
    <name evidence="2" type="ORF">EGW08_005343</name>
</gene>
<evidence type="ECO:0000313" key="3">
    <source>
        <dbReference type="Proteomes" id="UP000271974"/>
    </source>
</evidence>
<keyword evidence="3" id="KW-1185">Reference proteome</keyword>
<sequence length="228" mass="25315">MERSGPLPDHQGIKGNFPLEGTSGAVAERGTYTHRQPGEAQAWSTQIRPGDEVLLRAHPAGRNKIQDRMVYPNRLGDIAPTFRRCQTDISLIASAVLHHIYGRFHRKLDTLQHRWLDCHHLAMAVHHKVPQGCTSGFTAAAVPSILCLLDFELLWATPLLKETATSATAACAFQFHISVLDALYPLHPSMIASGKVHGRELVEKFYPDGKKFITMFPDGTGNVLYPFN</sequence>
<evidence type="ECO:0000313" key="2">
    <source>
        <dbReference type="EMBL" id="RUS86938.1"/>
    </source>
</evidence>
<comment type="caution">
    <text evidence="2">The sequence shown here is derived from an EMBL/GenBank/DDBJ whole genome shotgun (WGS) entry which is preliminary data.</text>
</comment>
<dbReference type="AlphaFoldDB" id="A0A433TZN4"/>